<evidence type="ECO:0000256" key="8">
    <source>
        <dbReference type="SAM" id="Phobius"/>
    </source>
</evidence>
<dbReference type="SUPFAM" id="SSF53448">
    <property type="entry name" value="Nucleotide-diphospho-sugar transferases"/>
    <property type="match status" value="1"/>
</dbReference>
<dbReference type="InterPro" id="IPR001173">
    <property type="entry name" value="Glyco_trans_2-like"/>
</dbReference>
<dbReference type="InterPro" id="IPR029044">
    <property type="entry name" value="Nucleotide-diphossugar_trans"/>
</dbReference>
<proteinExistence type="predicted"/>
<dbReference type="RefSeq" id="WP_146504120.1">
    <property type="nucleotide sequence ID" value="NZ_SJPG01000001.1"/>
</dbReference>
<dbReference type="GO" id="GO:0009103">
    <property type="term" value="P:lipopolysaccharide biosynthetic process"/>
    <property type="evidence" value="ECO:0007669"/>
    <property type="project" value="UniProtKB-KW"/>
</dbReference>
<keyword evidence="4 8" id="KW-0812">Transmembrane</keyword>
<dbReference type="PANTHER" id="PTHR48090">
    <property type="entry name" value="UNDECAPRENYL-PHOSPHATE 4-DEOXY-4-FORMAMIDO-L-ARABINOSE TRANSFERASE-RELATED"/>
    <property type="match status" value="1"/>
</dbReference>
<name>A0A5C5XGN0_9PLAN</name>
<evidence type="ECO:0000256" key="4">
    <source>
        <dbReference type="ARBA" id="ARBA00022692"/>
    </source>
</evidence>
<dbReference type="EMBL" id="SJPG01000001">
    <property type="protein sequence ID" value="TWT62237.1"/>
    <property type="molecule type" value="Genomic_DNA"/>
</dbReference>
<evidence type="ECO:0000256" key="1">
    <source>
        <dbReference type="ARBA" id="ARBA00022475"/>
    </source>
</evidence>
<organism evidence="10 11">
    <name type="scientific">Rubinisphaera italica</name>
    <dbReference type="NCBI Taxonomy" id="2527969"/>
    <lineage>
        <taxon>Bacteria</taxon>
        <taxon>Pseudomonadati</taxon>
        <taxon>Planctomycetota</taxon>
        <taxon>Planctomycetia</taxon>
        <taxon>Planctomycetales</taxon>
        <taxon>Planctomycetaceae</taxon>
        <taxon>Rubinisphaera</taxon>
    </lineage>
</organism>
<keyword evidence="11" id="KW-1185">Reference proteome</keyword>
<evidence type="ECO:0000256" key="5">
    <source>
        <dbReference type="ARBA" id="ARBA00022985"/>
    </source>
</evidence>
<feature type="transmembrane region" description="Helical" evidence="8">
    <location>
        <begin position="281"/>
        <end position="305"/>
    </location>
</feature>
<gene>
    <name evidence="10" type="primary">arnC_2</name>
    <name evidence="10" type="ORF">Pan54_29780</name>
</gene>
<evidence type="ECO:0000256" key="2">
    <source>
        <dbReference type="ARBA" id="ARBA00022676"/>
    </source>
</evidence>
<dbReference type="EC" id="2.4.2.53" evidence="10"/>
<evidence type="ECO:0000313" key="10">
    <source>
        <dbReference type="EMBL" id="TWT62237.1"/>
    </source>
</evidence>
<protein>
    <submittedName>
        <fullName evidence="10">Undecaprenyl-phosphate 4-deoxy-4-formamido-L-arabinose transferase</fullName>
        <ecNumber evidence="10">2.4.2.53</ecNumber>
    </submittedName>
</protein>
<keyword evidence="2 10" id="KW-0328">Glycosyltransferase</keyword>
<reference evidence="10 11" key="1">
    <citation type="submission" date="2019-02" db="EMBL/GenBank/DDBJ databases">
        <title>Deep-cultivation of Planctomycetes and their phenomic and genomic characterization uncovers novel biology.</title>
        <authorList>
            <person name="Wiegand S."/>
            <person name="Jogler M."/>
            <person name="Boedeker C."/>
            <person name="Pinto D."/>
            <person name="Vollmers J."/>
            <person name="Rivas-Marin E."/>
            <person name="Kohn T."/>
            <person name="Peeters S.H."/>
            <person name="Heuer A."/>
            <person name="Rast P."/>
            <person name="Oberbeckmann S."/>
            <person name="Bunk B."/>
            <person name="Jeske O."/>
            <person name="Meyerdierks A."/>
            <person name="Storesund J.E."/>
            <person name="Kallscheuer N."/>
            <person name="Luecker S."/>
            <person name="Lage O.M."/>
            <person name="Pohl T."/>
            <person name="Merkel B.J."/>
            <person name="Hornburger P."/>
            <person name="Mueller R.-W."/>
            <person name="Bruemmer F."/>
            <person name="Labrenz M."/>
            <person name="Spormann A.M."/>
            <person name="Op Den Camp H."/>
            <person name="Overmann J."/>
            <person name="Amann R."/>
            <person name="Jetten M.S.M."/>
            <person name="Mascher T."/>
            <person name="Medema M.H."/>
            <person name="Devos D.P."/>
            <person name="Kaster A.-K."/>
            <person name="Ovreas L."/>
            <person name="Rohde M."/>
            <person name="Galperin M.Y."/>
            <person name="Jogler C."/>
        </authorList>
    </citation>
    <scope>NUCLEOTIDE SEQUENCE [LARGE SCALE GENOMIC DNA]</scope>
    <source>
        <strain evidence="10 11">Pan54</strain>
    </source>
</reference>
<dbReference type="GO" id="GO:0005886">
    <property type="term" value="C:plasma membrane"/>
    <property type="evidence" value="ECO:0007669"/>
    <property type="project" value="TreeGrafter"/>
</dbReference>
<dbReference type="Pfam" id="PF00535">
    <property type="entry name" value="Glycos_transf_2"/>
    <property type="match status" value="1"/>
</dbReference>
<keyword evidence="7 8" id="KW-0472">Membrane</keyword>
<keyword evidence="6 8" id="KW-1133">Transmembrane helix</keyword>
<feature type="domain" description="Glycosyltransferase 2-like" evidence="9">
    <location>
        <begin position="12"/>
        <end position="175"/>
    </location>
</feature>
<evidence type="ECO:0000313" key="11">
    <source>
        <dbReference type="Proteomes" id="UP000316095"/>
    </source>
</evidence>
<comment type="caution">
    <text evidence="10">The sequence shown here is derived from an EMBL/GenBank/DDBJ whole genome shotgun (WGS) entry which is preliminary data.</text>
</comment>
<keyword evidence="3 10" id="KW-0808">Transferase</keyword>
<keyword evidence="1" id="KW-1003">Cell membrane</keyword>
<sequence length="334" mass="37533">MSANQSSLLSISVVVPIHNEEENIPILHQQLHGELCETGREYELIFVDDGSTDSSLQKLSELSQKDEHVVVVQFRRNYGQTPAMQAGIDYASNDVVITMDGDLQNDPTDIPMMIEKIEEGYDLVHGWRKNRQDAFINRKLPSKIANHIISKTTGFPIHDLGCTLKAIRREIAQELELYGEMHRFIPILAHRRGAKCVEVVTKHHARRFGQTKYGIGRTTRVVLDLITVNFLLKYFDSPMKLFGKAGMWCFGIAVLSGLATVGMKVFGNVDMTGNPLLLQTVLSIMVSLQFLSLGIIGEICTRLYYSNSQNRHYSVRQVLRQHNNGPATLPARAA</sequence>
<evidence type="ECO:0000259" key="9">
    <source>
        <dbReference type="Pfam" id="PF00535"/>
    </source>
</evidence>
<dbReference type="Gene3D" id="3.90.550.10">
    <property type="entry name" value="Spore Coat Polysaccharide Biosynthesis Protein SpsA, Chain A"/>
    <property type="match status" value="1"/>
</dbReference>
<keyword evidence="5" id="KW-0448">Lipopolysaccharide biosynthesis</keyword>
<evidence type="ECO:0000256" key="3">
    <source>
        <dbReference type="ARBA" id="ARBA00022679"/>
    </source>
</evidence>
<evidence type="ECO:0000256" key="7">
    <source>
        <dbReference type="ARBA" id="ARBA00023136"/>
    </source>
</evidence>
<evidence type="ECO:0000256" key="6">
    <source>
        <dbReference type="ARBA" id="ARBA00022989"/>
    </source>
</evidence>
<accession>A0A5C5XGN0</accession>
<dbReference type="GO" id="GO:0099621">
    <property type="term" value="F:undecaprenyl-phosphate 4-deoxy-4-formamido-L-arabinose transferase activity"/>
    <property type="evidence" value="ECO:0007669"/>
    <property type="project" value="UniProtKB-EC"/>
</dbReference>
<feature type="transmembrane region" description="Helical" evidence="8">
    <location>
        <begin position="241"/>
        <end position="261"/>
    </location>
</feature>
<dbReference type="InterPro" id="IPR050256">
    <property type="entry name" value="Glycosyltransferase_2"/>
</dbReference>
<dbReference type="Proteomes" id="UP000316095">
    <property type="component" value="Unassembled WGS sequence"/>
</dbReference>
<dbReference type="OrthoDB" id="9807778at2"/>
<dbReference type="PANTHER" id="PTHR48090:SF3">
    <property type="entry name" value="UNDECAPRENYL-PHOSPHATE 4-DEOXY-4-FORMAMIDO-L-ARABINOSE TRANSFERASE"/>
    <property type="match status" value="1"/>
</dbReference>
<dbReference type="CDD" id="cd04187">
    <property type="entry name" value="DPM1_like_bac"/>
    <property type="match status" value="1"/>
</dbReference>
<dbReference type="AlphaFoldDB" id="A0A5C5XGN0"/>